<organism evidence="1 2">
    <name type="scientific">Alistipes dispar</name>
    <dbReference type="NCBI Taxonomy" id="2585119"/>
    <lineage>
        <taxon>Bacteria</taxon>
        <taxon>Pseudomonadati</taxon>
        <taxon>Bacteroidota</taxon>
        <taxon>Bacteroidia</taxon>
        <taxon>Bacteroidales</taxon>
        <taxon>Rikenellaceae</taxon>
        <taxon>Alistipes</taxon>
    </lineage>
</organism>
<dbReference type="AlphaFoldDB" id="A0A4Y1WYI2"/>
<proteinExistence type="predicted"/>
<keyword evidence="2" id="KW-1185">Reference proteome</keyword>
<evidence type="ECO:0000313" key="2">
    <source>
        <dbReference type="Proteomes" id="UP000319374"/>
    </source>
</evidence>
<dbReference type="KEGG" id="ada:A5CPEGH6_06480"/>
<dbReference type="EMBL" id="AP019736">
    <property type="protein sequence ID" value="BBL06010.1"/>
    <property type="molecule type" value="Genomic_DNA"/>
</dbReference>
<name>A0A4Y1WYI2_9BACT</name>
<sequence>MIIIPYNAKVPANNEYGSTTVTCYCSYNNCRFWNCNTVYHCNYPICEEVSSDEAFDKGQCTLYSM</sequence>
<reference evidence="2" key="1">
    <citation type="submission" date="2019-06" db="EMBL/GenBank/DDBJ databases">
        <title>Alistipes onderdonkii subsp. vulgaris subsp. nov., Alistipes dispar sp. nov. and Alistipes communis sp. nov., isolated from human faeces, and creation of Alistipes onderdonkii subsp. onderdonkii subsp. nov.</title>
        <authorList>
            <person name="Sakamoto M."/>
            <person name="Ikeyama N."/>
            <person name="Ogata Y."/>
            <person name="Suda W."/>
            <person name="Iino T."/>
            <person name="Hattori M."/>
            <person name="Ohkuma M."/>
        </authorList>
    </citation>
    <scope>NUCLEOTIDE SEQUENCE [LARGE SCALE GENOMIC DNA]</scope>
    <source>
        <strain evidence="2">5CPEGH6</strain>
    </source>
</reference>
<accession>A0A4Y1WYI2</accession>
<evidence type="ECO:0000313" key="1">
    <source>
        <dbReference type="EMBL" id="BBL06010.1"/>
    </source>
</evidence>
<gene>
    <name evidence="1" type="ORF">A5CPEGH6_06480</name>
</gene>
<dbReference type="Proteomes" id="UP000319374">
    <property type="component" value="Chromosome"/>
</dbReference>
<protein>
    <submittedName>
        <fullName evidence="1">Uncharacterized protein</fullName>
    </submittedName>
</protein>